<dbReference type="Pfam" id="PF00582">
    <property type="entry name" value="Usp"/>
    <property type="match status" value="1"/>
</dbReference>
<name>A0A9X2A1Y8_9BURK</name>
<dbReference type="InterPro" id="IPR014729">
    <property type="entry name" value="Rossmann-like_a/b/a_fold"/>
</dbReference>
<dbReference type="RefSeq" id="WP_238468904.1">
    <property type="nucleotide sequence ID" value="NZ_JAKLJA010000081.1"/>
</dbReference>
<organism evidence="2 3">
    <name type="scientific">Paraburkholderia tagetis</name>
    <dbReference type="NCBI Taxonomy" id="2913261"/>
    <lineage>
        <taxon>Bacteria</taxon>
        <taxon>Pseudomonadati</taxon>
        <taxon>Pseudomonadota</taxon>
        <taxon>Betaproteobacteria</taxon>
        <taxon>Burkholderiales</taxon>
        <taxon>Burkholderiaceae</taxon>
        <taxon>Paraburkholderia</taxon>
    </lineage>
</organism>
<dbReference type="EMBL" id="JAKLJA010000081">
    <property type="protein sequence ID" value="MCG5078935.1"/>
    <property type="molecule type" value="Genomic_DNA"/>
</dbReference>
<dbReference type="Gene3D" id="3.40.50.620">
    <property type="entry name" value="HUPs"/>
    <property type="match status" value="1"/>
</dbReference>
<sequence>MYRHFLVPVDDSDAGIDTVAHAVALARSVGARITFAHFARASQDGERAAAGRLFDDCVREMVAMKAEAAARALGVPCESMGVAGSAAQHALADAARAWGCDLVCVAPQALVARDGVDEGGGEGEGGGVAGFFAGMDAEQFAALDVPVLNCVVRRGPAAARVVAALYRAHRATAVALCERLAHFGLAHLGLAQSGQALPGLGHDGLPDPGIDALRIPRFGSSDVCGFSSLLRERTSVVDAELGELEHQHRRGTALFAELMHAVDEAAKSTGSTGVAPPARVEEVLNGYAQFVWEYFGRKEGVIVPAAQRYLREDDWRELEAAFAASATGRAVGP</sequence>
<keyword evidence="3" id="KW-1185">Reference proteome</keyword>
<proteinExistence type="predicted"/>
<accession>A0A9X2A1Y8</accession>
<gene>
    <name evidence="2" type="ORF">L5014_37445</name>
</gene>
<reference evidence="2" key="1">
    <citation type="submission" date="2022-01" db="EMBL/GenBank/DDBJ databases">
        <title>Genome sequence and assembly of Parabukholderia sp. RG36.</title>
        <authorList>
            <person name="Chhetri G."/>
        </authorList>
    </citation>
    <scope>NUCLEOTIDE SEQUENCE</scope>
    <source>
        <strain evidence="2">RG36</strain>
    </source>
</reference>
<feature type="domain" description="UspA" evidence="1">
    <location>
        <begin position="1"/>
        <end position="106"/>
    </location>
</feature>
<evidence type="ECO:0000313" key="2">
    <source>
        <dbReference type="EMBL" id="MCG5078935.1"/>
    </source>
</evidence>
<dbReference type="InterPro" id="IPR006016">
    <property type="entry name" value="UspA"/>
</dbReference>
<protein>
    <submittedName>
        <fullName evidence="2">Universal stress protein</fullName>
    </submittedName>
</protein>
<dbReference type="AlphaFoldDB" id="A0A9X2A1Y8"/>
<comment type="caution">
    <text evidence="2">The sequence shown here is derived from an EMBL/GenBank/DDBJ whole genome shotgun (WGS) entry which is preliminary data.</text>
</comment>
<dbReference type="SUPFAM" id="SSF52402">
    <property type="entry name" value="Adenine nucleotide alpha hydrolases-like"/>
    <property type="match status" value="1"/>
</dbReference>
<dbReference type="Gene3D" id="1.20.120.520">
    <property type="entry name" value="nmb1532 protein domain like"/>
    <property type="match status" value="1"/>
</dbReference>
<evidence type="ECO:0000259" key="1">
    <source>
        <dbReference type="Pfam" id="PF00582"/>
    </source>
</evidence>
<evidence type="ECO:0000313" key="3">
    <source>
        <dbReference type="Proteomes" id="UP001139308"/>
    </source>
</evidence>
<dbReference type="Proteomes" id="UP001139308">
    <property type="component" value="Unassembled WGS sequence"/>
</dbReference>